<comment type="caution">
    <text evidence="1">The sequence shown here is derived from an EMBL/GenBank/DDBJ whole genome shotgun (WGS) entry which is preliminary data.</text>
</comment>
<name>A0ABT4QCJ4_9BACL</name>
<dbReference type="EMBL" id="JAQAGZ010000012">
    <property type="protein sequence ID" value="MCZ8514506.1"/>
    <property type="molecule type" value="Genomic_DNA"/>
</dbReference>
<dbReference type="RefSeq" id="WP_269883028.1">
    <property type="nucleotide sequence ID" value="NZ_JAQAGZ010000012.1"/>
</dbReference>
<evidence type="ECO:0000313" key="1">
    <source>
        <dbReference type="EMBL" id="MCZ8514506.1"/>
    </source>
</evidence>
<reference evidence="1 2" key="1">
    <citation type="submission" date="2022-12" db="EMBL/GenBank/DDBJ databases">
        <title>Draft genome sequence of Paenibacillus sp. dW9.</title>
        <authorList>
            <person name="Choi E.-W."/>
            <person name="Kim D.-U."/>
        </authorList>
    </citation>
    <scope>NUCLEOTIDE SEQUENCE [LARGE SCALE GENOMIC DNA]</scope>
    <source>
        <strain evidence="2">dW9</strain>
    </source>
</reference>
<keyword evidence="2" id="KW-1185">Reference proteome</keyword>
<evidence type="ECO:0000313" key="2">
    <source>
        <dbReference type="Proteomes" id="UP001527882"/>
    </source>
</evidence>
<sequence length="188" mass="20897">MAGATGKGKREAAAANSNRFVTARVLQQTARAMLPFYKRIATDRSFALQWTLLRQVGLTSRVFSSLATNGIGYFVDFPAPKPIEVYTNGTSLRPGTTQFYFNTAVHRSIARAVLPLYRELSHSRSFALLVAGAIRGSNRTLLNRLVRSLVGTKALRTVGIFESGFQLGFKYPQSQFTFYNQTFRELTG</sequence>
<proteinExistence type="predicted"/>
<protein>
    <recommendedName>
        <fullName evidence="3">Coat protein</fullName>
    </recommendedName>
</protein>
<accession>A0ABT4QCJ4</accession>
<gene>
    <name evidence="1" type="ORF">O9H85_19185</name>
</gene>
<evidence type="ECO:0008006" key="3">
    <source>
        <dbReference type="Google" id="ProtNLM"/>
    </source>
</evidence>
<dbReference type="Proteomes" id="UP001527882">
    <property type="component" value="Unassembled WGS sequence"/>
</dbReference>
<organism evidence="1 2">
    <name type="scientific">Paenibacillus gyeongsangnamensis</name>
    <dbReference type="NCBI Taxonomy" id="3388067"/>
    <lineage>
        <taxon>Bacteria</taxon>
        <taxon>Bacillati</taxon>
        <taxon>Bacillota</taxon>
        <taxon>Bacilli</taxon>
        <taxon>Bacillales</taxon>
        <taxon>Paenibacillaceae</taxon>
        <taxon>Paenibacillus</taxon>
    </lineage>
</organism>